<name>A0A0A7ACN5_MYTGA</name>
<proteinExistence type="evidence at transcript level"/>
<organism evidence="2">
    <name type="scientific">Mytilus galloprovincialis</name>
    <name type="common">Mediterranean mussel</name>
    <dbReference type="NCBI Taxonomy" id="29158"/>
    <lineage>
        <taxon>Eukaryota</taxon>
        <taxon>Metazoa</taxon>
        <taxon>Spiralia</taxon>
        <taxon>Lophotrochozoa</taxon>
        <taxon>Mollusca</taxon>
        <taxon>Bivalvia</taxon>
        <taxon>Autobranchia</taxon>
        <taxon>Pteriomorphia</taxon>
        <taxon>Mytilida</taxon>
        <taxon>Mytiloidea</taxon>
        <taxon>Mytilidae</taxon>
        <taxon>Mytilinae</taxon>
        <taxon>Mytilus</taxon>
    </lineage>
</organism>
<evidence type="ECO:0000313" key="2">
    <source>
        <dbReference type="EMBL" id="AHF20932.1"/>
    </source>
</evidence>
<evidence type="ECO:0000256" key="1">
    <source>
        <dbReference type="SAM" id="SignalP"/>
    </source>
</evidence>
<dbReference type="AlphaFoldDB" id="A0A0A7ACN5"/>
<accession>A0A0A7ACN5</accession>
<reference evidence="2" key="1">
    <citation type="journal article" date="2015" name="Genome Biol. Evol.">
        <title>Identification and Characterization of a Novel Family of Cysteine-Rich Peptides (MgCRP-I) from Mytilus galloprovincialis.</title>
        <authorList>
            <person name="Gerdol M."/>
            <person name="Puillandre N."/>
            <person name="De Moro G."/>
            <person name="Guarnaccia C."/>
            <person name="Lucafo M."/>
            <person name="Benincasa M."/>
            <person name="Zlatev V."/>
            <person name="Manfrin C."/>
            <person name="Torboli V."/>
            <person name="Giulianini P.G."/>
            <person name="Sava G."/>
            <person name="Venier P."/>
            <person name="Pallavicini A."/>
        </authorList>
    </citation>
    <scope>NUCLEOTIDE SEQUENCE</scope>
</reference>
<protein>
    <submittedName>
        <fullName evidence="2">CRP-I 12</fullName>
    </submittedName>
</protein>
<feature type="signal peptide" evidence="1">
    <location>
        <begin position="1"/>
        <end position="21"/>
    </location>
</feature>
<keyword evidence="1" id="KW-0732">Signal</keyword>
<dbReference type="EMBL" id="KJ002658">
    <property type="protein sequence ID" value="AHF20932.1"/>
    <property type="molecule type" value="mRNA"/>
</dbReference>
<feature type="chain" id="PRO_5002025048" evidence="1">
    <location>
        <begin position="22"/>
        <end position="58"/>
    </location>
</feature>
<sequence length="58" mass="6911">MKVYICLFICLLFVSVGVNMAHDEMFEDNDLAHRLVKRRSINSDRRYRTKRSCCRWGG</sequence>